<protein>
    <submittedName>
        <fullName evidence="3">Sporulation protein</fullName>
    </submittedName>
</protein>
<feature type="signal peptide" evidence="2">
    <location>
        <begin position="1"/>
        <end position="24"/>
    </location>
</feature>
<name>A0A7V7RM04_9BACI</name>
<feature type="region of interest" description="Disordered" evidence="1">
    <location>
        <begin position="184"/>
        <end position="206"/>
    </location>
</feature>
<dbReference type="RefSeq" id="WP_151574302.1">
    <property type="nucleotide sequence ID" value="NZ_WBOT01000003.1"/>
</dbReference>
<keyword evidence="2" id="KW-0732">Signal</keyword>
<organism evidence="3 4">
    <name type="scientific">Bacillus mesophilum</name>
    <dbReference type="NCBI Taxonomy" id="1071718"/>
    <lineage>
        <taxon>Bacteria</taxon>
        <taxon>Bacillati</taxon>
        <taxon>Bacillota</taxon>
        <taxon>Bacilli</taxon>
        <taxon>Bacillales</taxon>
        <taxon>Bacillaceae</taxon>
        <taxon>Bacillus</taxon>
    </lineage>
</organism>
<keyword evidence="4" id="KW-1185">Reference proteome</keyword>
<evidence type="ECO:0000313" key="4">
    <source>
        <dbReference type="Proteomes" id="UP000441354"/>
    </source>
</evidence>
<dbReference type="Pfam" id="PF09580">
    <property type="entry name" value="Spore_YhcN_YlaJ"/>
    <property type="match status" value="1"/>
</dbReference>
<gene>
    <name evidence="3" type="ORF">F7732_12505</name>
</gene>
<feature type="chain" id="PRO_5031317301" evidence="2">
    <location>
        <begin position="25"/>
        <end position="206"/>
    </location>
</feature>
<dbReference type="AlphaFoldDB" id="A0A7V7RM04"/>
<dbReference type="Proteomes" id="UP000441354">
    <property type="component" value="Unassembled WGS sequence"/>
</dbReference>
<dbReference type="EMBL" id="WBOT01000003">
    <property type="protein sequence ID" value="KAB2332896.1"/>
    <property type="molecule type" value="Genomic_DNA"/>
</dbReference>
<sequence length="206" mass="23148">MKKTFIFLCLCGLTALTGCQNDSAQNDLYEESGNTINVNDQRAELYHQGNEGDRDDVSEDFGYVRHQRSPVLGESVANEHYAAIDREQLADIISKYSTEVPNVDDVSTLVTDEEVIIIYDADTEDRNYTADQVKRMALSVVPSWYHIYVSDNTNLRKTVESYATMDSNSENADYGISQLIKELKKSPQGVQKKGDPDQGSMDENNL</sequence>
<accession>A0A7V7RM04</accession>
<evidence type="ECO:0000256" key="1">
    <source>
        <dbReference type="SAM" id="MobiDB-lite"/>
    </source>
</evidence>
<reference evidence="3 4" key="1">
    <citation type="journal article" date="2014" name="Arch. Microbiol.">
        <title>Bacillus mesophilum sp. nov., strain IITR-54T, a novel 4-chlorobiphenyl dechlorinating bacterium.</title>
        <authorList>
            <person name="Manickam N."/>
            <person name="Singh N.K."/>
            <person name="Bajaj A."/>
            <person name="Kumar R.M."/>
            <person name="Kaur G."/>
            <person name="Kaur N."/>
            <person name="Bala M."/>
            <person name="Kumar A."/>
            <person name="Mayilraj S."/>
        </authorList>
    </citation>
    <scope>NUCLEOTIDE SEQUENCE [LARGE SCALE GENOMIC DNA]</scope>
    <source>
        <strain evidence="3 4">IITR-54</strain>
    </source>
</reference>
<dbReference type="InterPro" id="IPR019076">
    <property type="entry name" value="Spore_lipoprot_YhcN/YlaJ-like"/>
</dbReference>
<evidence type="ECO:0000256" key="2">
    <source>
        <dbReference type="SAM" id="SignalP"/>
    </source>
</evidence>
<proteinExistence type="predicted"/>
<comment type="caution">
    <text evidence="3">The sequence shown here is derived from an EMBL/GenBank/DDBJ whole genome shotgun (WGS) entry which is preliminary data.</text>
</comment>
<dbReference type="PROSITE" id="PS51257">
    <property type="entry name" value="PROKAR_LIPOPROTEIN"/>
    <property type="match status" value="1"/>
</dbReference>
<dbReference type="OrthoDB" id="2691390at2"/>
<evidence type="ECO:0000313" key="3">
    <source>
        <dbReference type="EMBL" id="KAB2332896.1"/>
    </source>
</evidence>